<name>A0A553V3L3_9DEIO</name>
<dbReference type="RefSeq" id="WP_143719637.1">
    <property type="nucleotide sequence ID" value="NZ_VKDB01000003.1"/>
</dbReference>
<organism evidence="1 2">
    <name type="scientific">Deinococcus detaillensis</name>
    <dbReference type="NCBI Taxonomy" id="2592048"/>
    <lineage>
        <taxon>Bacteria</taxon>
        <taxon>Thermotogati</taxon>
        <taxon>Deinococcota</taxon>
        <taxon>Deinococci</taxon>
        <taxon>Deinococcales</taxon>
        <taxon>Deinococcaceae</taxon>
        <taxon>Deinococcus</taxon>
    </lineage>
</organism>
<accession>A0A553V3L3</accession>
<sequence length="162" mass="18072">MTSPLSETDRALLMDEGDLLSRRLAQQLYAPLKRQDRITLYGRSLALNLVQAMLPTIEQITWRMDKPLSAHLTSDLRGRAVVQTVTFDGELHRNLPVDDLIETALFVRGRLHPKISEELLGALHGSEHAATRALVACLKSKPVLDATQRYLRGLLGQGRLGQ</sequence>
<proteinExistence type="predicted"/>
<dbReference type="Proteomes" id="UP000316092">
    <property type="component" value="Unassembled WGS sequence"/>
</dbReference>
<gene>
    <name evidence="1" type="ORF">FNU79_04050</name>
</gene>
<protein>
    <submittedName>
        <fullName evidence="1">Uncharacterized protein</fullName>
    </submittedName>
</protein>
<evidence type="ECO:0000313" key="2">
    <source>
        <dbReference type="Proteomes" id="UP000316092"/>
    </source>
</evidence>
<dbReference type="EMBL" id="VKDB01000003">
    <property type="protein sequence ID" value="TSA87083.1"/>
    <property type="molecule type" value="Genomic_DNA"/>
</dbReference>
<dbReference type="OrthoDB" id="68132at2"/>
<reference evidence="1 2" key="1">
    <citation type="submission" date="2019-07" db="EMBL/GenBank/DDBJ databases">
        <title>Deinococcus detaillus sp. nov., isolated from humus soil in Antarctica.</title>
        <authorList>
            <person name="Zhang K."/>
        </authorList>
    </citation>
    <scope>NUCLEOTIDE SEQUENCE [LARGE SCALE GENOMIC DNA]</scope>
    <source>
        <strain evidence="1 2">H1</strain>
    </source>
</reference>
<dbReference type="AlphaFoldDB" id="A0A553V3L3"/>
<keyword evidence="2" id="KW-1185">Reference proteome</keyword>
<evidence type="ECO:0000313" key="1">
    <source>
        <dbReference type="EMBL" id="TSA87083.1"/>
    </source>
</evidence>
<comment type="caution">
    <text evidence="1">The sequence shown here is derived from an EMBL/GenBank/DDBJ whole genome shotgun (WGS) entry which is preliminary data.</text>
</comment>